<keyword evidence="2" id="KW-0812">Transmembrane</keyword>
<feature type="region of interest" description="Disordered" evidence="1">
    <location>
        <begin position="295"/>
        <end position="343"/>
    </location>
</feature>
<reference evidence="4 5" key="1">
    <citation type="journal article" date="2014" name="BMC Genomics">
        <title>Comparative genomics of the major fungal agents of human and animal Sporotrichosis: Sporothrix schenckii and Sporothrix brasiliensis.</title>
        <authorList>
            <person name="Teixeira M.M."/>
            <person name="de Almeida L.G."/>
            <person name="Kubitschek-Barreira P."/>
            <person name="Alves F.L."/>
            <person name="Kioshima E.S."/>
            <person name="Abadio A.K."/>
            <person name="Fernandes L."/>
            <person name="Derengowski L.S."/>
            <person name="Ferreira K.S."/>
            <person name="Souza R.C."/>
            <person name="Ruiz J.C."/>
            <person name="de Andrade N.C."/>
            <person name="Paes H.C."/>
            <person name="Nicola A.M."/>
            <person name="Albuquerque P."/>
            <person name="Gerber A.L."/>
            <person name="Martins V.P."/>
            <person name="Peconick L.D."/>
            <person name="Neto A.V."/>
            <person name="Chaucanez C.B."/>
            <person name="Silva P.A."/>
            <person name="Cunha O.L."/>
            <person name="de Oliveira F.F."/>
            <person name="dos Santos T.C."/>
            <person name="Barros A.L."/>
            <person name="Soares M.A."/>
            <person name="de Oliveira L.M."/>
            <person name="Marini M.M."/>
            <person name="Villalobos-Duno H."/>
            <person name="Cunha M.M."/>
            <person name="de Hoog S."/>
            <person name="da Silveira J.F."/>
            <person name="Henrissat B."/>
            <person name="Nino-Vega G.A."/>
            <person name="Cisalpino P.S."/>
            <person name="Mora-Montes H.M."/>
            <person name="Almeida S.R."/>
            <person name="Stajich J.E."/>
            <person name="Lopes-Bezerra L.M."/>
            <person name="Vasconcelos A.T."/>
            <person name="Felipe M.S."/>
        </authorList>
    </citation>
    <scope>NUCLEOTIDE SEQUENCE [LARGE SCALE GENOMIC DNA]</scope>
    <source>
        <strain evidence="4 5">1099-18</strain>
    </source>
</reference>
<feature type="transmembrane region" description="Helical" evidence="2">
    <location>
        <begin position="239"/>
        <end position="262"/>
    </location>
</feature>
<keyword evidence="3" id="KW-0732">Signal</keyword>
<evidence type="ECO:0000313" key="5">
    <source>
        <dbReference type="Proteomes" id="UP000033710"/>
    </source>
</evidence>
<dbReference type="OrthoDB" id="4084551at2759"/>
<keyword evidence="2" id="KW-0472">Membrane</keyword>
<sequence>MHIAIGTALILLFAERIAAVALGPRAAATTSFPGPWITVDAAGHVATVTPSLSGPSTVSPPPSVLTQPTPFVLSLNGHATTTTAAPPVASATGPGTAGAFMACHVGESLVADAHAPFCQPRAGSQIATNHTYYVVWDPSGFAANQTVEVQSAYASVDTNARGEGFSSAPLAATSGFYAWTVPSALVTLYGGAAGHVNVTLALAYNSSTSNSLLRLAGPSVLVTNHVVLPHQHRHHVGTVAIAVPVIIGAAVLALLGFCVWSYRHHGHLPCIGGFVSRRTSSFSAKGYGARQSYGQRTGAAGHFGPPQGPYGPGLQGPVHVPPPLPDSNYGAGPIHATPTGRSNVFRDELKRQEDVRF</sequence>
<accession>A0A0F2M1F2</accession>
<feature type="chain" id="PRO_5002454694" evidence="3">
    <location>
        <begin position="20"/>
        <end position="357"/>
    </location>
</feature>
<dbReference type="GeneID" id="27665586"/>
<evidence type="ECO:0000256" key="1">
    <source>
        <dbReference type="SAM" id="MobiDB-lite"/>
    </source>
</evidence>
<dbReference type="KEGG" id="ssck:SPSK_03471"/>
<dbReference type="EMBL" id="AXCR01000010">
    <property type="protein sequence ID" value="KJR81971.1"/>
    <property type="molecule type" value="Genomic_DNA"/>
</dbReference>
<organism evidence="4 5">
    <name type="scientific">Sporothrix schenckii 1099-18</name>
    <dbReference type="NCBI Taxonomy" id="1397361"/>
    <lineage>
        <taxon>Eukaryota</taxon>
        <taxon>Fungi</taxon>
        <taxon>Dikarya</taxon>
        <taxon>Ascomycota</taxon>
        <taxon>Pezizomycotina</taxon>
        <taxon>Sordariomycetes</taxon>
        <taxon>Sordariomycetidae</taxon>
        <taxon>Ophiostomatales</taxon>
        <taxon>Ophiostomataceae</taxon>
        <taxon>Sporothrix</taxon>
    </lineage>
</organism>
<evidence type="ECO:0000313" key="4">
    <source>
        <dbReference type="EMBL" id="KJR81971.1"/>
    </source>
</evidence>
<dbReference type="Pfam" id="PF14610">
    <property type="entry name" value="Psg1"/>
    <property type="match status" value="1"/>
</dbReference>
<gene>
    <name evidence="4" type="ORF">SPSK_03471</name>
</gene>
<evidence type="ECO:0000256" key="2">
    <source>
        <dbReference type="SAM" id="Phobius"/>
    </source>
</evidence>
<dbReference type="Proteomes" id="UP000033710">
    <property type="component" value="Unassembled WGS sequence"/>
</dbReference>
<protein>
    <submittedName>
        <fullName evidence="4">Uncharacterized protein</fullName>
    </submittedName>
</protein>
<dbReference type="InterPro" id="IPR028000">
    <property type="entry name" value="Pma1"/>
</dbReference>
<feature type="signal peptide" evidence="3">
    <location>
        <begin position="1"/>
        <end position="19"/>
    </location>
</feature>
<dbReference type="AlphaFoldDB" id="A0A0F2M1F2"/>
<keyword evidence="2" id="KW-1133">Transmembrane helix</keyword>
<dbReference type="VEuPathDB" id="FungiDB:SPSK_03471"/>
<proteinExistence type="predicted"/>
<evidence type="ECO:0000256" key="3">
    <source>
        <dbReference type="SAM" id="SignalP"/>
    </source>
</evidence>
<reference evidence="4 5" key="2">
    <citation type="journal article" date="2015" name="Eukaryot. Cell">
        <title>Asexual propagation of a virulent clone complex in a human and feline outbreak of sporotrichosis.</title>
        <authorList>
            <person name="Teixeira Mde M."/>
            <person name="Rodrigues A.M."/>
            <person name="Tsui C.K."/>
            <person name="de Almeida L.G."/>
            <person name="Van Diepeningen A.D."/>
            <person name="van den Ende B.G."/>
            <person name="Fernandes G.F."/>
            <person name="Kano R."/>
            <person name="Hamelin R.C."/>
            <person name="Lopes-Bezerra L.M."/>
            <person name="Vasconcelos A.T."/>
            <person name="de Hoog S."/>
            <person name="de Camargo Z.P."/>
            <person name="Felipe M.S."/>
        </authorList>
    </citation>
    <scope>NUCLEOTIDE SEQUENCE [LARGE SCALE GENOMIC DNA]</scope>
    <source>
        <strain evidence="4 5">1099-18</strain>
    </source>
</reference>
<comment type="caution">
    <text evidence="4">The sequence shown here is derived from an EMBL/GenBank/DDBJ whole genome shotgun (WGS) entry which is preliminary data.</text>
</comment>
<name>A0A0F2M1F2_SPOSC</name>
<dbReference type="RefSeq" id="XP_016584647.1">
    <property type="nucleotide sequence ID" value="XM_016730309.1"/>
</dbReference>